<feature type="chain" id="PRO_5022865324" description="VWFA domain-containing protein" evidence="4">
    <location>
        <begin position="20"/>
        <end position="386"/>
    </location>
</feature>
<dbReference type="AlphaFoldDB" id="A0A5A9P413"/>
<comment type="caution">
    <text evidence="6">The sequence shown here is derived from an EMBL/GenBank/DDBJ whole genome shotgun (WGS) entry which is preliminary data.</text>
</comment>
<proteinExistence type="predicted"/>
<comment type="subcellular location">
    <subcellularLocation>
        <location evidence="1">Secreted</location>
        <location evidence="1">Extracellular space</location>
        <location evidence="1">Extracellular matrix</location>
    </subcellularLocation>
</comment>
<dbReference type="Proteomes" id="UP000324632">
    <property type="component" value="Chromosome 10"/>
</dbReference>
<evidence type="ECO:0000313" key="6">
    <source>
        <dbReference type="EMBL" id="KAA0715427.1"/>
    </source>
</evidence>
<evidence type="ECO:0000256" key="2">
    <source>
        <dbReference type="ARBA" id="ARBA00022530"/>
    </source>
</evidence>
<keyword evidence="2" id="KW-0272">Extracellular matrix</keyword>
<keyword evidence="7" id="KW-1185">Reference proteome</keyword>
<dbReference type="InterPro" id="IPR050149">
    <property type="entry name" value="Collagen_superfamily"/>
</dbReference>
<dbReference type="PANTHER" id="PTHR24023">
    <property type="entry name" value="COLLAGEN ALPHA"/>
    <property type="match status" value="1"/>
</dbReference>
<sequence>MTPTLSWFLLCLAFLAVWAQEFYEERTGPTRVKTRGQISGLLQKHDGQAILDEDCSLELAFLLDSSETAKDNHQLEKQFAMDIIEGLQSIRLDTARKLSWRAALLQYSSHKNQVQDSIKIALLLTDGSFHPRNPDIFSAMADAKNQGVKVFTVGITHTAKDIGNIANLRLLASTPASKFLYNLQDTTVMEKVITQIGKKGRPGEDGASGLKGQKGEAGLSGLPGREGAEGKAGYKGEQGDRGECGTPGIKGDRGPEGPVGIQGARGLQGIAGPLGDIGAEGPQGKKGERGPAGPPGIQGDVGVGLPGPKGDMGFQGRLGPPGPPGIGEPGLPGPQGPQGVQGEKGPQGEGFPGPKGDRGLEGPRGQRGSSGPGIKGNKVGCKYIST</sequence>
<dbReference type="Pfam" id="PF00092">
    <property type="entry name" value="VWA"/>
    <property type="match status" value="1"/>
</dbReference>
<keyword evidence="2" id="KW-0964">Secreted</keyword>
<dbReference type="PROSITE" id="PS50234">
    <property type="entry name" value="VWFA"/>
    <property type="match status" value="1"/>
</dbReference>
<dbReference type="GO" id="GO:0005615">
    <property type="term" value="C:extracellular space"/>
    <property type="evidence" value="ECO:0007669"/>
    <property type="project" value="TreeGrafter"/>
</dbReference>
<keyword evidence="4" id="KW-0732">Signal</keyword>
<dbReference type="Pfam" id="PF01391">
    <property type="entry name" value="Collagen"/>
    <property type="match status" value="1"/>
</dbReference>
<evidence type="ECO:0000256" key="1">
    <source>
        <dbReference type="ARBA" id="ARBA00004498"/>
    </source>
</evidence>
<reference evidence="6 7" key="1">
    <citation type="journal article" date="2019" name="Mol. Ecol. Resour.">
        <title>Chromosome-level genome assembly of Triplophysa tibetana, a fish adapted to the harsh high-altitude environment of the Tibetan Plateau.</title>
        <authorList>
            <person name="Yang X."/>
            <person name="Liu H."/>
            <person name="Ma Z."/>
            <person name="Zou Y."/>
            <person name="Zou M."/>
            <person name="Mao Y."/>
            <person name="Li X."/>
            <person name="Wang H."/>
            <person name="Chen T."/>
            <person name="Wang W."/>
            <person name="Yang R."/>
        </authorList>
    </citation>
    <scope>NUCLEOTIDE SEQUENCE [LARGE SCALE GENOMIC DNA]</scope>
    <source>
        <strain evidence="6">TTIB1903HZAU</strain>
        <tissue evidence="6">Muscle</tissue>
    </source>
</reference>
<organism evidence="6 7">
    <name type="scientific">Triplophysa tibetana</name>
    <dbReference type="NCBI Taxonomy" id="1572043"/>
    <lineage>
        <taxon>Eukaryota</taxon>
        <taxon>Metazoa</taxon>
        <taxon>Chordata</taxon>
        <taxon>Craniata</taxon>
        <taxon>Vertebrata</taxon>
        <taxon>Euteleostomi</taxon>
        <taxon>Actinopterygii</taxon>
        <taxon>Neopterygii</taxon>
        <taxon>Teleostei</taxon>
        <taxon>Ostariophysi</taxon>
        <taxon>Cypriniformes</taxon>
        <taxon>Nemacheilidae</taxon>
        <taxon>Triplophysa</taxon>
    </lineage>
</organism>
<dbReference type="EMBL" id="SOYY01000010">
    <property type="protein sequence ID" value="KAA0715427.1"/>
    <property type="molecule type" value="Genomic_DNA"/>
</dbReference>
<dbReference type="PANTHER" id="PTHR24023:SF1082">
    <property type="entry name" value="COLLAGEN TRIPLE HELIX REPEAT"/>
    <property type="match status" value="1"/>
</dbReference>
<gene>
    <name evidence="6" type="ORF">E1301_Tti016497</name>
</gene>
<feature type="region of interest" description="Disordered" evidence="3">
    <location>
        <begin position="196"/>
        <end position="386"/>
    </location>
</feature>
<feature type="domain" description="VWFA" evidence="5">
    <location>
        <begin position="104"/>
        <end position="196"/>
    </location>
</feature>
<feature type="signal peptide" evidence="4">
    <location>
        <begin position="1"/>
        <end position="19"/>
    </location>
</feature>
<evidence type="ECO:0000256" key="4">
    <source>
        <dbReference type="SAM" id="SignalP"/>
    </source>
</evidence>
<dbReference type="SUPFAM" id="SSF53300">
    <property type="entry name" value="vWA-like"/>
    <property type="match status" value="1"/>
</dbReference>
<accession>A0A5A9P413</accession>
<dbReference type="Gene3D" id="3.40.50.410">
    <property type="entry name" value="von Willebrand factor, type A domain"/>
    <property type="match status" value="2"/>
</dbReference>
<dbReference type="InterPro" id="IPR002035">
    <property type="entry name" value="VWF_A"/>
</dbReference>
<dbReference type="InterPro" id="IPR008160">
    <property type="entry name" value="Collagen"/>
</dbReference>
<dbReference type="GO" id="GO:0031012">
    <property type="term" value="C:extracellular matrix"/>
    <property type="evidence" value="ECO:0007669"/>
    <property type="project" value="TreeGrafter"/>
</dbReference>
<feature type="compositionally biased region" description="Pro residues" evidence="3">
    <location>
        <begin position="320"/>
        <end position="335"/>
    </location>
</feature>
<protein>
    <recommendedName>
        <fullName evidence="5">VWFA domain-containing protein</fullName>
    </recommendedName>
</protein>
<dbReference type="InterPro" id="IPR036465">
    <property type="entry name" value="vWFA_dom_sf"/>
</dbReference>
<feature type="compositionally biased region" description="Basic and acidic residues" evidence="3">
    <location>
        <begin position="226"/>
        <end position="243"/>
    </location>
</feature>
<evidence type="ECO:0000313" key="7">
    <source>
        <dbReference type="Proteomes" id="UP000324632"/>
    </source>
</evidence>
<evidence type="ECO:0000259" key="5">
    <source>
        <dbReference type="PROSITE" id="PS50234"/>
    </source>
</evidence>
<name>A0A5A9P413_9TELE</name>
<evidence type="ECO:0000256" key="3">
    <source>
        <dbReference type="SAM" id="MobiDB-lite"/>
    </source>
</evidence>